<dbReference type="PANTHER" id="PTHR39200">
    <property type="entry name" value="HYPOTHETICAL EXPORTED PROTEIN"/>
    <property type="match status" value="1"/>
</dbReference>
<proteinExistence type="predicted"/>
<dbReference type="OrthoDB" id="1150922at2"/>
<evidence type="ECO:0000259" key="1">
    <source>
        <dbReference type="Pfam" id="PF10988"/>
    </source>
</evidence>
<gene>
    <name evidence="2" type="ORF">DPV69_15630</name>
</gene>
<sequence>MKHMKKVIAIVLGLVFVIYFSACKKDRLTANGNIVAETRNLGQFTGISSSGATPVEVKYGTEFNVVVKGSSNIVPHYTTRIVNNVLHIGFEGVNVRRDDVEVILTMPTLNRIDLSGSTEVEIEGNFPVIANLNVSVSGSGKVEADHALHIDNVKVDISGSGTVDFEDVTSKTADADISGSGSLRLQVQDRIKAKISGSGKVYYKGSPVIQQDISGSGKLIKF</sequence>
<comment type="caution">
    <text evidence="2">The sequence shown here is derived from an EMBL/GenBank/DDBJ whole genome shotgun (WGS) entry which is preliminary data.</text>
</comment>
<accession>A0A3S3PG11</accession>
<dbReference type="AlphaFoldDB" id="A0A3S3PG11"/>
<evidence type="ECO:0000313" key="3">
    <source>
        <dbReference type="Proteomes" id="UP000284120"/>
    </source>
</evidence>
<dbReference type="EMBL" id="SAYW01000005">
    <property type="protein sequence ID" value="RWU05574.1"/>
    <property type="molecule type" value="Genomic_DNA"/>
</dbReference>
<protein>
    <submittedName>
        <fullName evidence="2">DUF2807 domain-containing protein</fullName>
    </submittedName>
</protein>
<dbReference type="Pfam" id="PF10988">
    <property type="entry name" value="DUF2807"/>
    <property type="match status" value="1"/>
</dbReference>
<organism evidence="2 3">
    <name type="scientific">Pedobacter chitinilyticus</name>
    <dbReference type="NCBI Taxonomy" id="2233776"/>
    <lineage>
        <taxon>Bacteria</taxon>
        <taxon>Pseudomonadati</taxon>
        <taxon>Bacteroidota</taxon>
        <taxon>Sphingobacteriia</taxon>
        <taxon>Sphingobacteriales</taxon>
        <taxon>Sphingobacteriaceae</taxon>
        <taxon>Pedobacter</taxon>
    </lineage>
</organism>
<reference evidence="2 3" key="1">
    <citation type="submission" date="2018-06" db="EMBL/GenBank/DDBJ databases">
        <title>Pedobacter endophyticus sp. nov., an endophytic bacterium isolated from a leaf of Triticum aestivum.</title>
        <authorList>
            <person name="Zhang L."/>
        </authorList>
    </citation>
    <scope>NUCLEOTIDE SEQUENCE [LARGE SCALE GENOMIC DNA]</scope>
    <source>
        <strain evidence="2 3">CM134L-2</strain>
    </source>
</reference>
<dbReference type="PANTHER" id="PTHR39200:SF1">
    <property type="entry name" value="AUTO-TRANSPORTER ADHESIN HEAD GIN DOMAIN-CONTAINING PROTEIN-RELATED"/>
    <property type="match status" value="1"/>
</dbReference>
<dbReference type="InterPro" id="IPR018247">
    <property type="entry name" value="EF_Hand_1_Ca_BS"/>
</dbReference>
<feature type="domain" description="Putative auto-transporter adhesin head GIN" evidence="1">
    <location>
        <begin position="43"/>
        <end position="207"/>
    </location>
</feature>
<dbReference type="InterPro" id="IPR021255">
    <property type="entry name" value="DUF2807"/>
</dbReference>
<evidence type="ECO:0000313" key="2">
    <source>
        <dbReference type="EMBL" id="RWU05574.1"/>
    </source>
</evidence>
<dbReference type="Proteomes" id="UP000284120">
    <property type="component" value="Unassembled WGS sequence"/>
</dbReference>
<keyword evidence="3" id="KW-1185">Reference proteome</keyword>
<dbReference type="PROSITE" id="PS00018">
    <property type="entry name" value="EF_HAND_1"/>
    <property type="match status" value="1"/>
</dbReference>
<name>A0A3S3PG11_9SPHI</name>
<dbReference type="Gene3D" id="2.160.20.120">
    <property type="match status" value="2"/>
</dbReference>